<dbReference type="PANTHER" id="PTHR10459:SF60">
    <property type="entry name" value="POLY [ADP-RIBOSE] POLYMERASE 2"/>
    <property type="match status" value="1"/>
</dbReference>
<gene>
    <name evidence="8" type="ORF">SMN809_LOCUS81410</name>
</gene>
<feature type="non-terminal residue" evidence="8">
    <location>
        <position position="138"/>
    </location>
</feature>
<evidence type="ECO:0000256" key="1">
    <source>
        <dbReference type="ARBA" id="ARBA00012020"/>
    </source>
</evidence>
<sequence length="138" mass="16471">LLEENNAKKYYVWLRWGRVGYNGQNNLEHFGCDLDDAKRFFCQKFSDKTKNDFYYRHTFTKYPGKYDYVQLDYNPSASDKLDENNKKQLATVEQLKSLPLPECKLDKRIQNLIQLICNIRAMEEALLEMKFDARKNPL</sequence>
<dbReference type="InterPro" id="IPR036930">
    <property type="entry name" value="WGR_dom_sf"/>
</dbReference>
<dbReference type="GO" id="GO:0070212">
    <property type="term" value="P:protein poly-ADP-ribosylation"/>
    <property type="evidence" value="ECO:0007669"/>
    <property type="project" value="TreeGrafter"/>
</dbReference>
<organism evidence="8 9">
    <name type="scientific">Rotaria magnacalcarata</name>
    <dbReference type="NCBI Taxonomy" id="392030"/>
    <lineage>
        <taxon>Eukaryota</taxon>
        <taxon>Metazoa</taxon>
        <taxon>Spiralia</taxon>
        <taxon>Gnathifera</taxon>
        <taxon>Rotifera</taxon>
        <taxon>Eurotatoria</taxon>
        <taxon>Bdelloidea</taxon>
        <taxon>Philodinida</taxon>
        <taxon>Philodinidae</taxon>
        <taxon>Rotaria</taxon>
    </lineage>
</organism>
<comment type="caution">
    <text evidence="8">The sequence shown here is derived from an EMBL/GenBank/DDBJ whole genome shotgun (WGS) entry which is preliminary data.</text>
</comment>
<dbReference type="GO" id="GO:0006302">
    <property type="term" value="P:double-strand break repair"/>
    <property type="evidence" value="ECO:0007669"/>
    <property type="project" value="TreeGrafter"/>
</dbReference>
<evidence type="ECO:0000256" key="2">
    <source>
        <dbReference type="ARBA" id="ARBA00022676"/>
    </source>
</evidence>
<dbReference type="EC" id="2.4.2.30" evidence="1"/>
<keyword evidence="2" id="KW-0328">Glycosyltransferase</keyword>
<dbReference type="Gene3D" id="1.20.142.10">
    <property type="entry name" value="Poly(ADP-ribose) polymerase, regulatory domain"/>
    <property type="match status" value="1"/>
</dbReference>
<dbReference type="PANTHER" id="PTHR10459">
    <property type="entry name" value="DNA LIGASE"/>
    <property type="match status" value="1"/>
</dbReference>
<protein>
    <recommendedName>
        <fullName evidence="1">NAD(+) ADP-ribosyltransferase</fullName>
        <ecNumber evidence="1">2.4.2.30</ecNumber>
    </recommendedName>
</protein>
<dbReference type="SUPFAM" id="SSF47587">
    <property type="entry name" value="Domain of poly(ADP-ribose) polymerase"/>
    <property type="match status" value="1"/>
</dbReference>
<dbReference type="SUPFAM" id="SSF142921">
    <property type="entry name" value="WGR domain-like"/>
    <property type="match status" value="1"/>
</dbReference>
<keyword evidence="4" id="KW-0520">NAD</keyword>
<dbReference type="InterPro" id="IPR050800">
    <property type="entry name" value="ARTD/PARP"/>
</dbReference>
<feature type="domain" description="WGR" evidence="7">
    <location>
        <begin position="1"/>
        <end position="66"/>
    </location>
</feature>
<dbReference type="Proteomes" id="UP000676336">
    <property type="component" value="Unassembled WGS sequence"/>
</dbReference>
<dbReference type="EMBL" id="CAJOBI010348199">
    <property type="protein sequence ID" value="CAF5219403.1"/>
    <property type="molecule type" value="Genomic_DNA"/>
</dbReference>
<dbReference type="GO" id="GO:0005730">
    <property type="term" value="C:nucleolus"/>
    <property type="evidence" value="ECO:0007669"/>
    <property type="project" value="TreeGrafter"/>
</dbReference>
<dbReference type="InterPro" id="IPR004102">
    <property type="entry name" value="Poly(ADP-ribose)pol_reg_dom"/>
</dbReference>
<evidence type="ECO:0000313" key="9">
    <source>
        <dbReference type="Proteomes" id="UP000676336"/>
    </source>
</evidence>
<proteinExistence type="predicted"/>
<dbReference type="PROSITE" id="PS51060">
    <property type="entry name" value="PARP_ALPHA_HD"/>
    <property type="match status" value="1"/>
</dbReference>
<keyword evidence="3" id="KW-0808">Transferase</keyword>
<evidence type="ECO:0000313" key="8">
    <source>
        <dbReference type="EMBL" id="CAF5219403.1"/>
    </source>
</evidence>
<comment type="catalytic activity">
    <reaction evidence="5">
        <text>NAD(+) + (ADP-D-ribosyl)n-acceptor = nicotinamide + (ADP-D-ribosyl)n+1-acceptor + H(+).</text>
        <dbReference type="EC" id="2.4.2.30"/>
    </reaction>
</comment>
<dbReference type="InterPro" id="IPR008893">
    <property type="entry name" value="WGR_domain"/>
</dbReference>
<evidence type="ECO:0000259" key="6">
    <source>
        <dbReference type="PROSITE" id="PS51060"/>
    </source>
</evidence>
<dbReference type="GO" id="GO:1990404">
    <property type="term" value="F:NAD+-protein mono-ADP-ribosyltransferase activity"/>
    <property type="evidence" value="ECO:0007669"/>
    <property type="project" value="TreeGrafter"/>
</dbReference>
<dbReference type="GO" id="GO:0003950">
    <property type="term" value="F:NAD+ poly-ADP-ribosyltransferase activity"/>
    <property type="evidence" value="ECO:0007669"/>
    <property type="project" value="UniProtKB-EC"/>
</dbReference>
<accession>A0A8S3JQG6</accession>
<dbReference type="SMART" id="SM00773">
    <property type="entry name" value="WGR"/>
    <property type="match status" value="1"/>
</dbReference>
<feature type="non-terminal residue" evidence="8">
    <location>
        <position position="1"/>
    </location>
</feature>
<dbReference type="Pfam" id="PF02877">
    <property type="entry name" value="PARP_reg"/>
    <property type="match status" value="1"/>
</dbReference>
<feature type="domain" description="PARP alpha-helical" evidence="6">
    <location>
        <begin position="102"/>
        <end position="138"/>
    </location>
</feature>
<evidence type="ECO:0000259" key="7">
    <source>
        <dbReference type="PROSITE" id="PS51977"/>
    </source>
</evidence>
<evidence type="ECO:0000256" key="5">
    <source>
        <dbReference type="ARBA" id="ARBA00033987"/>
    </source>
</evidence>
<name>A0A8S3JQG6_9BILA</name>
<evidence type="ECO:0000256" key="3">
    <source>
        <dbReference type="ARBA" id="ARBA00022679"/>
    </source>
</evidence>
<dbReference type="InterPro" id="IPR036616">
    <property type="entry name" value="Poly(ADP-ribose)pol_reg_dom_sf"/>
</dbReference>
<reference evidence="8" key="1">
    <citation type="submission" date="2021-02" db="EMBL/GenBank/DDBJ databases">
        <authorList>
            <person name="Nowell W R."/>
        </authorList>
    </citation>
    <scope>NUCLEOTIDE SEQUENCE</scope>
</reference>
<dbReference type="AlphaFoldDB" id="A0A8S3JQG6"/>
<evidence type="ECO:0000256" key="4">
    <source>
        <dbReference type="ARBA" id="ARBA00023027"/>
    </source>
</evidence>
<dbReference type="Pfam" id="PF05406">
    <property type="entry name" value="WGR"/>
    <property type="match status" value="1"/>
</dbReference>
<dbReference type="PROSITE" id="PS51977">
    <property type="entry name" value="WGR"/>
    <property type="match status" value="1"/>
</dbReference>